<keyword evidence="4" id="KW-1185">Reference proteome</keyword>
<dbReference type="EMBL" id="JBAMMX010000021">
    <property type="protein sequence ID" value="KAK6919602.1"/>
    <property type="molecule type" value="Genomic_DNA"/>
</dbReference>
<protein>
    <submittedName>
        <fullName evidence="3">Zinc finger, CCHC-type</fullName>
    </submittedName>
</protein>
<dbReference type="SUPFAM" id="SSF57756">
    <property type="entry name" value="Retrovirus zinc finger-like domains"/>
    <property type="match status" value="1"/>
</dbReference>
<evidence type="ECO:0000313" key="4">
    <source>
        <dbReference type="Proteomes" id="UP001370490"/>
    </source>
</evidence>
<evidence type="ECO:0000256" key="1">
    <source>
        <dbReference type="PROSITE-ProRule" id="PRU00047"/>
    </source>
</evidence>
<keyword evidence="1" id="KW-0863">Zinc-finger</keyword>
<reference evidence="3 4" key="1">
    <citation type="submission" date="2023-12" db="EMBL/GenBank/DDBJ databases">
        <title>A high-quality genome assembly for Dillenia turbinata (Dilleniales).</title>
        <authorList>
            <person name="Chanderbali A."/>
        </authorList>
    </citation>
    <scope>NUCLEOTIDE SEQUENCE [LARGE SCALE GENOMIC DNA]</scope>
    <source>
        <strain evidence="3">LSX21</strain>
        <tissue evidence="3">Leaf</tissue>
    </source>
</reference>
<accession>A0AAN8V256</accession>
<gene>
    <name evidence="3" type="ORF">RJ641_015506</name>
</gene>
<dbReference type="InterPro" id="IPR036875">
    <property type="entry name" value="Znf_CCHC_sf"/>
</dbReference>
<dbReference type="SMART" id="SM00343">
    <property type="entry name" value="ZnF_C2HC"/>
    <property type="match status" value="1"/>
</dbReference>
<dbReference type="GO" id="GO:0008270">
    <property type="term" value="F:zinc ion binding"/>
    <property type="evidence" value="ECO:0007669"/>
    <property type="project" value="UniProtKB-KW"/>
</dbReference>
<proteinExistence type="predicted"/>
<keyword evidence="1" id="KW-0862">Zinc</keyword>
<keyword evidence="1" id="KW-0479">Metal-binding</keyword>
<dbReference type="Proteomes" id="UP001370490">
    <property type="component" value="Unassembled WGS sequence"/>
</dbReference>
<evidence type="ECO:0000313" key="3">
    <source>
        <dbReference type="EMBL" id="KAK6919602.1"/>
    </source>
</evidence>
<name>A0AAN8V256_9MAGN</name>
<dbReference type="GO" id="GO:0003676">
    <property type="term" value="F:nucleic acid binding"/>
    <property type="evidence" value="ECO:0007669"/>
    <property type="project" value="InterPro"/>
</dbReference>
<dbReference type="InterPro" id="IPR001878">
    <property type="entry name" value="Znf_CCHC"/>
</dbReference>
<sequence length="139" mass="15837">MNHQCKEGIRPPIKILCSHHYKPKRMQEKVAIPWWRSRDRPNAKGDCTWKGLGETRNLCSQGSKSINEYTTGFQLLAARNILNEPIGKQCARAELEQGKAPMVVKKGNSRRIDNLYVKLGVEKCYRCGKEGHNSNDCPQ</sequence>
<dbReference type="Pfam" id="PF00098">
    <property type="entry name" value="zf-CCHC"/>
    <property type="match status" value="1"/>
</dbReference>
<comment type="caution">
    <text evidence="3">The sequence shown here is derived from an EMBL/GenBank/DDBJ whole genome shotgun (WGS) entry which is preliminary data.</text>
</comment>
<evidence type="ECO:0000259" key="2">
    <source>
        <dbReference type="PROSITE" id="PS50158"/>
    </source>
</evidence>
<dbReference type="AlphaFoldDB" id="A0AAN8V256"/>
<dbReference type="Gene3D" id="4.10.60.10">
    <property type="entry name" value="Zinc finger, CCHC-type"/>
    <property type="match status" value="1"/>
</dbReference>
<organism evidence="3 4">
    <name type="scientific">Dillenia turbinata</name>
    <dbReference type="NCBI Taxonomy" id="194707"/>
    <lineage>
        <taxon>Eukaryota</taxon>
        <taxon>Viridiplantae</taxon>
        <taxon>Streptophyta</taxon>
        <taxon>Embryophyta</taxon>
        <taxon>Tracheophyta</taxon>
        <taxon>Spermatophyta</taxon>
        <taxon>Magnoliopsida</taxon>
        <taxon>eudicotyledons</taxon>
        <taxon>Gunneridae</taxon>
        <taxon>Pentapetalae</taxon>
        <taxon>Dilleniales</taxon>
        <taxon>Dilleniaceae</taxon>
        <taxon>Dillenia</taxon>
    </lineage>
</organism>
<dbReference type="PROSITE" id="PS50158">
    <property type="entry name" value="ZF_CCHC"/>
    <property type="match status" value="1"/>
</dbReference>
<feature type="domain" description="CCHC-type" evidence="2">
    <location>
        <begin position="123"/>
        <end position="139"/>
    </location>
</feature>